<feature type="region of interest" description="Disordered" evidence="2">
    <location>
        <begin position="114"/>
        <end position="152"/>
    </location>
</feature>
<comment type="caution">
    <text evidence="3">The sequence shown here is derived from an EMBL/GenBank/DDBJ whole genome shotgun (WGS) entry which is preliminary data.</text>
</comment>
<proteinExistence type="inferred from homology"/>
<evidence type="ECO:0000313" key="4">
    <source>
        <dbReference type="Proteomes" id="UP000255317"/>
    </source>
</evidence>
<dbReference type="Proteomes" id="UP000255317">
    <property type="component" value="Unassembled WGS sequence"/>
</dbReference>
<evidence type="ECO:0000256" key="1">
    <source>
        <dbReference type="ARBA" id="ARBA00044755"/>
    </source>
</evidence>
<feature type="compositionally biased region" description="Polar residues" evidence="2">
    <location>
        <begin position="9"/>
        <end position="22"/>
    </location>
</feature>
<reference evidence="3 4" key="1">
    <citation type="submission" date="2018-07" db="EMBL/GenBank/DDBJ databases">
        <title>Genomic Encyclopedia of Type Strains, Phase IV (KMG-IV): sequencing the most valuable type-strain genomes for metagenomic binning, comparative biology and taxonomic classification.</title>
        <authorList>
            <person name="Goeker M."/>
        </authorList>
    </citation>
    <scope>NUCLEOTIDE SEQUENCE [LARGE SCALE GENOMIC DNA]</scope>
    <source>
        <strain evidence="3 4">DSM 101478</strain>
    </source>
</reference>
<name>A0A370QJL5_9FLAO</name>
<comment type="similarity">
    <text evidence="1">Belongs to the bactofilin family.</text>
</comment>
<dbReference type="PANTHER" id="PTHR35024">
    <property type="entry name" value="HYPOTHETICAL CYTOSOLIC PROTEIN"/>
    <property type="match status" value="1"/>
</dbReference>
<evidence type="ECO:0000256" key="2">
    <source>
        <dbReference type="SAM" id="MobiDB-lite"/>
    </source>
</evidence>
<dbReference type="InterPro" id="IPR007607">
    <property type="entry name" value="BacA/B"/>
</dbReference>
<feature type="region of interest" description="Disordered" evidence="2">
    <location>
        <begin position="1"/>
        <end position="26"/>
    </location>
</feature>
<dbReference type="OrthoDB" id="5432602at2"/>
<sequence>MFSDKNKQTKSMEPSASQNRINEGTELKGDIISSGFFRIDGTVSGNISKPSKVVIGKNGSVNGKLICEDADIEGKFEGNLDVSGTLTLKSTAHIEGEVIVGKLAVEPGATFNASCSMQGAKKAKPENSTNTEEKAHPYDRQQRLKKQSEPLK</sequence>
<feature type="compositionally biased region" description="Basic and acidic residues" evidence="2">
    <location>
        <begin position="131"/>
        <end position="152"/>
    </location>
</feature>
<accession>A0A370QJL5</accession>
<protein>
    <submittedName>
        <fullName evidence="3">Cytoskeletal protein CcmA (Bactofilin family)</fullName>
    </submittedName>
</protein>
<gene>
    <name evidence="3" type="ORF">C8D94_101416</name>
</gene>
<evidence type="ECO:0000313" key="3">
    <source>
        <dbReference type="EMBL" id="RDK88542.1"/>
    </source>
</evidence>
<dbReference type="AlphaFoldDB" id="A0A370QJL5"/>
<dbReference type="EMBL" id="QRAO01000001">
    <property type="protein sequence ID" value="RDK88542.1"/>
    <property type="molecule type" value="Genomic_DNA"/>
</dbReference>
<keyword evidence="4" id="KW-1185">Reference proteome</keyword>
<dbReference type="PANTHER" id="PTHR35024:SF4">
    <property type="entry name" value="POLYMER-FORMING CYTOSKELETAL PROTEIN"/>
    <property type="match status" value="1"/>
</dbReference>
<organism evidence="3 4">
    <name type="scientific">Marinirhabdus gelatinilytica</name>
    <dbReference type="NCBI Taxonomy" id="1703343"/>
    <lineage>
        <taxon>Bacteria</taxon>
        <taxon>Pseudomonadati</taxon>
        <taxon>Bacteroidota</taxon>
        <taxon>Flavobacteriia</taxon>
        <taxon>Flavobacteriales</taxon>
        <taxon>Flavobacteriaceae</taxon>
    </lineage>
</organism>
<dbReference type="Pfam" id="PF04519">
    <property type="entry name" value="Bactofilin"/>
    <property type="match status" value="1"/>
</dbReference>
<dbReference type="RefSeq" id="WP_115122237.1">
    <property type="nucleotide sequence ID" value="NZ_QRAO01000001.1"/>
</dbReference>